<dbReference type="PROSITE" id="PS51257">
    <property type="entry name" value="PROKAR_LIPOPROTEIN"/>
    <property type="match status" value="1"/>
</dbReference>
<evidence type="ECO:0000256" key="5">
    <source>
        <dbReference type="ARBA" id="ARBA00023295"/>
    </source>
</evidence>
<dbReference type="Pfam" id="PF00933">
    <property type="entry name" value="Glyco_hydro_3"/>
    <property type="match status" value="1"/>
</dbReference>
<dbReference type="InterPro" id="IPR001764">
    <property type="entry name" value="Glyco_hydro_3_N"/>
</dbReference>
<keyword evidence="5" id="KW-0326">Glycosidase</keyword>
<keyword evidence="10" id="KW-1185">Reference proteome</keyword>
<comment type="caution">
    <text evidence="9">The sequence shown here is derived from an EMBL/GenBank/DDBJ whole genome shotgun (WGS) entry which is preliminary data.</text>
</comment>
<dbReference type="GO" id="GO:0009254">
    <property type="term" value="P:peptidoglycan turnover"/>
    <property type="evidence" value="ECO:0007669"/>
    <property type="project" value="TreeGrafter"/>
</dbReference>
<organism evidence="9 10">
    <name type="scientific">Nocardioides marmotae</name>
    <dbReference type="NCBI Taxonomy" id="2663857"/>
    <lineage>
        <taxon>Bacteria</taxon>
        <taxon>Bacillati</taxon>
        <taxon>Actinomycetota</taxon>
        <taxon>Actinomycetes</taxon>
        <taxon>Propionibacteriales</taxon>
        <taxon>Nocardioidaceae</taxon>
        <taxon>Nocardioides</taxon>
    </lineage>
</organism>
<keyword evidence="4" id="KW-0378">Hydrolase</keyword>
<evidence type="ECO:0000313" key="9">
    <source>
        <dbReference type="EMBL" id="MTB95709.1"/>
    </source>
</evidence>
<evidence type="ECO:0000256" key="2">
    <source>
        <dbReference type="ARBA" id="ARBA00005336"/>
    </source>
</evidence>
<dbReference type="EC" id="3.2.1.52" evidence="3"/>
<feature type="domain" description="Glycoside hydrolase family 3 N-terminal" evidence="8">
    <location>
        <begin position="95"/>
        <end position="400"/>
    </location>
</feature>
<name>A0A6I3JCC5_9ACTN</name>
<keyword evidence="7" id="KW-0732">Signal</keyword>
<dbReference type="GO" id="GO:0005975">
    <property type="term" value="P:carbohydrate metabolic process"/>
    <property type="evidence" value="ECO:0007669"/>
    <property type="project" value="InterPro"/>
</dbReference>
<dbReference type="SUPFAM" id="SSF51445">
    <property type="entry name" value="(Trans)glycosidases"/>
    <property type="match status" value="1"/>
</dbReference>
<evidence type="ECO:0000256" key="4">
    <source>
        <dbReference type="ARBA" id="ARBA00022801"/>
    </source>
</evidence>
<comment type="catalytic activity">
    <reaction evidence="1">
        <text>Hydrolysis of terminal non-reducing N-acetyl-D-hexosamine residues in N-acetyl-beta-D-hexosaminides.</text>
        <dbReference type="EC" id="3.2.1.52"/>
    </reaction>
</comment>
<protein>
    <recommendedName>
        <fullName evidence="3">beta-N-acetylhexosaminidase</fullName>
        <ecNumber evidence="3">3.2.1.52</ecNumber>
    </recommendedName>
</protein>
<feature type="signal peptide" evidence="7">
    <location>
        <begin position="1"/>
        <end position="23"/>
    </location>
</feature>
<dbReference type="Proteomes" id="UP000433406">
    <property type="component" value="Unassembled WGS sequence"/>
</dbReference>
<evidence type="ECO:0000256" key="6">
    <source>
        <dbReference type="SAM" id="MobiDB-lite"/>
    </source>
</evidence>
<evidence type="ECO:0000313" key="10">
    <source>
        <dbReference type="Proteomes" id="UP000433406"/>
    </source>
</evidence>
<gene>
    <name evidence="9" type="ORF">GGQ22_11490</name>
</gene>
<dbReference type="InterPro" id="IPR050226">
    <property type="entry name" value="NagZ_Beta-hexosaminidase"/>
</dbReference>
<dbReference type="AlphaFoldDB" id="A0A6I3JCC5"/>
<evidence type="ECO:0000259" key="8">
    <source>
        <dbReference type="Pfam" id="PF00933"/>
    </source>
</evidence>
<reference evidence="9 10" key="1">
    <citation type="submission" date="2019-10" db="EMBL/GenBank/DDBJ databases">
        <title>Nocardioides novel species isolated from the excrement of Marmot.</title>
        <authorList>
            <person name="Zhang G."/>
        </authorList>
    </citation>
    <scope>NUCLEOTIDE SEQUENCE [LARGE SCALE GENOMIC DNA]</scope>
    <source>
        <strain evidence="10">zg-579</strain>
    </source>
</reference>
<comment type="similarity">
    <text evidence="2">Belongs to the glycosyl hydrolase 3 family.</text>
</comment>
<dbReference type="InterPro" id="IPR017853">
    <property type="entry name" value="GH"/>
</dbReference>
<evidence type="ECO:0000256" key="3">
    <source>
        <dbReference type="ARBA" id="ARBA00012663"/>
    </source>
</evidence>
<evidence type="ECO:0000256" key="1">
    <source>
        <dbReference type="ARBA" id="ARBA00001231"/>
    </source>
</evidence>
<dbReference type="EMBL" id="WLCI01000012">
    <property type="protein sequence ID" value="MTB95709.1"/>
    <property type="molecule type" value="Genomic_DNA"/>
</dbReference>
<dbReference type="InterPro" id="IPR036962">
    <property type="entry name" value="Glyco_hydro_3_N_sf"/>
</dbReference>
<evidence type="ECO:0000256" key="7">
    <source>
        <dbReference type="SAM" id="SignalP"/>
    </source>
</evidence>
<dbReference type="PANTHER" id="PTHR30480:SF13">
    <property type="entry name" value="BETA-HEXOSAMINIDASE"/>
    <property type="match status" value="1"/>
</dbReference>
<feature type="chain" id="PRO_5039334045" description="beta-N-acetylhexosaminidase" evidence="7">
    <location>
        <begin position="24"/>
        <end position="581"/>
    </location>
</feature>
<dbReference type="PANTHER" id="PTHR30480">
    <property type="entry name" value="BETA-HEXOSAMINIDASE-RELATED"/>
    <property type="match status" value="1"/>
</dbReference>
<proteinExistence type="inferred from homology"/>
<dbReference type="GO" id="GO:0004563">
    <property type="term" value="F:beta-N-acetylhexosaminidase activity"/>
    <property type="evidence" value="ECO:0007669"/>
    <property type="project" value="UniProtKB-EC"/>
</dbReference>
<feature type="region of interest" description="Disordered" evidence="6">
    <location>
        <begin position="31"/>
        <end position="74"/>
    </location>
</feature>
<feature type="compositionally biased region" description="Low complexity" evidence="6">
    <location>
        <begin position="48"/>
        <end position="57"/>
    </location>
</feature>
<dbReference type="Gene3D" id="3.20.20.300">
    <property type="entry name" value="Glycoside hydrolase, family 3, N-terminal domain"/>
    <property type="match status" value="1"/>
</dbReference>
<accession>A0A6I3JCC5</accession>
<sequence length="581" mass="59659">MGRVLVRNRRAARALVAATAALALTAGCTGDGSSPAAGPGEQGSAEQSPGSPESTETPPSPSERLGLETGWGPTRAELDRAARQVRRLRLPELAGQLIVARYDGTRAPSGQVRSLHLGGVVVFSDNVAGPEALAASLRRLQRDADRGWPLMTAVDQEGGIVERVGGATTSYPAFMAAGAAADRDLTKRAYRALGAELRGLGLNVDLAPVADVTAGPSDPVIGSRSPGSTPAVVAAQSIAAARGLRAAGVVPVVKHFPGHGSLTTDSHVGLPVQRRGVAELARTDLAPFEAAVEAGLPAIMVGHIAVQAVDPGVPATLSRPVVHGLLRERLEFEGLVVSDALEMAAVRGRPQPAVRFLAAGGDVVLMPADPAAARASIVRAVREGRLSRRRLEQSATRMVALLEHHADDGRGAAPGSAAGAARRLAAGAVTVVAGPCSGRIARGPVVPLGEAGAVASFRAAARRAGLALGTVRYVKPPRPERTGNKRKDRRRLAAWRRAEPRQVVDGTPVHLVGPGGSAPGSGIVVATDRPWVLGTSTAPVRIATYGSDPASMSALVAVLAGRERARGRLPVTVSGVERRGC</sequence>